<dbReference type="InterPro" id="IPR027417">
    <property type="entry name" value="P-loop_NTPase"/>
</dbReference>
<protein>
    <submittedName>
        <fullName evidence="2">Carbohydrate sulfotransferase 15</fullName>
    </submittedName>
</protein>
<feature type="domain" description="Sulfotransferase" evidence="1">
    <location>
        <begin position="229"/>
        <end position="388"/>
    </location>
</feature>
<accession>A0AAV3ZC92</accession>
<dbReference type="GO" id="GO:0050659">
    <property type="term" value="F:N-acetylgalactosamine 4-sulfate 6-O-sulfotransferase activity"/>
    <property type="evidence" value="ECO:0007669"/>
    <property type="project" value="TreeGrafter"/>
</dbReference>
<dbReference type="PANTHER" id="PTHR15723:SF0">
    <property type="entry name" value="CARBOHYDRATE SULFOTRANSFERASE 15"/>
    <property type="match status" value="1"/>
</dbReference>
<dbReference type="Proteomes" id="UP000735302">
    <property type="component" value="Unassembled WGS sequence"/>
</dbReference>
<evidence type="ECO:0000313" key="2">
    <source>
        <dbReference type="EMBL" id="GFN93199.1"/>
    </source>
</evidence>
<proteinExistence type="predicted"/>
<dbReference type="InterPro" id="IPR052654">
    <property type="entry name" value="CS_Sulfotransferase"/>
</dbReference>
<name>A0AAV3ZC92_9GAST</name>
<dbReference type="SUPFAM" id="SSF52540">
    <property type="entry name" value="P-loop containing nucleoside triphosphate hydrolases"/>
    <property type="match status" value="1"/>
</dbReference>
<dbReference type="AlphaFoldDB" id="A0AAV3ZC92"/>
<organism evidence="2 3">
    <name type="scientific">Plakobranchus ocellatus</name>
    <dbReference type="NCBI Taxonomy" id="259542"/>
    <lineage>
        <taxon>Eukaryota</taxon>
        <taxon>Metazoa</taxon>
        <taxon>Spiralia</taxon>
        <taxon>Lophotrochozoa</taxon>
        <taxon>Mollusca</taxon>
        <taxon>Gastropoda</taxon>
        <taxon>Heterobranchia</taxon>
        <taxon>Euthyneura</taxon>
        <taxon>Panpulmonata</taxon>
        <taxon>Sacoglossa</taxon>
        <taxon>Placobranchoidea</taxon>
        <taxon>Plakobranchidae</taxon>
        <taxon>Plakobranchus</taxon>
    </lineage>
</organism>
<evidence type="ECO:0000313" key="3">
    <source>
        <dbReference type="Proteomes" id="UP000735302"/>
    </source>
</evidence>
<evidence type="ECO:0000259" key="1">
    <source>
        <dbReference type="Pfam" id="PF00685"/>
    </source>
</evidence>
<sequence>MITFWRSTDMTSLSSMAVLFVLFSRLAVFFLVQSYLEYVTHLFTGIPPPLVGLIENIEDLKGRHSDYIGPPCQNKSSAPQSNLTSKRYDFLGPFPYLQNYKNPCWLPKDSARVKCVPYFYLIGAPKAGSTDVFWRIKGHPHVTSGRAKEVRWFDRLRFIKKGDPYAMPTFEDYLAFFERPTSLMEHSSYKTKNGTVYHHRVLADGSPTYYFSSFNWPLMPGNEGCQEPRVTAMSHIHHLWPKAKLILVLRNPVTRLFSTYMYNTHLPNFTMTAGQFDKWVKQSMGVWYECLGKASFRHCMYDRHVIFEGSAISTFAAGIYSRYILDLLKIFPRKQIYFVHLETYSENIKETLKEIFSFLDLPALSDHAMEAVSEKNGKRRNRGKNYAKVPEMWPSTRKLLDNFYAPYNAELSAILDGDPRWLWS</sequence>
<dbReference type="PANTHER" id="PTHR15723">
    <property type="entry name" value="CARBOHYDRATE SULFOTRANSFERASE 15"/>
    <property type="match status" value="1"/>
</dbReference>
<reference evidence="2 3" key="1">
    <citation type="journal article" date="2021" name="Elife">
        <title>Chloroplast acquisition without the gene transfer in kleptoplastic sea slugs, Plakobranchus ocellatus.</title>
        <authorList>
            <person name="Maeda T."/>
            <person name="Takahashi S."/>
            <person name="Yoshida T."/>
            <person name="Shimamura S."/>
            <person name="Takaki Y."/>
            <person name="Nagai Y."/>
            <person name="Toyoda A."/>
            <person name="Suzuki Y."/>
            <person name="Arimoto A."/>
            <person name="Ishii H."/>
            <person name="Satoh N."/>
            <person name="Nishiyama T."/>
            <person name="Hasebe M."/>
            <person name="Maruyama T."/>
            <person name="Minagawa J."/>
            <person name="Obokata J."/>
            <person name="Shigenobu S."/>
        </authorList>
    </citation>
    <scope>NUCLEOTIDE SEQUENCE [LARGE SCALE GENOMIC DNA]</scope>
</reference>
<dbReference type="Pfam" id="PF00685">
    <property type="entry name" value="Sulfotransfer_1"/>
    <property type="match status" value="1"/>
</dbReference>
<dbReference type="GO" id="GO:0019319">
    <property type="term" value="P:hexose biosynthetic process"/>
    <property type="evidence" value="ECO:0007669"/>
    <property type="project" value="TreeGrafter"/>
</dbReference>
<dbReference type="EMBL" id="BLXT01002314">
    <property type="protein sequence ID" value="GFN93199.1"/>
    <property type="molecule type" value="Genomic_DNA"/>
</dbReference>
<dbReference type="Gene3D" id="3.40.50.300">
    <property type="entry name" value="P-loop containing nucleotide triphosphate hydrolases"/>
    <property type="match status" value="1"/>
</dbReference>
<dbReference type="InterPro" id="IPR000863">
    <property type="entry name" value="Sulfotransferase_dom"/>
</dbReference>
<gene>
    <name evidence="2" type="ORF">PoB_001970500</name>
</gene>
<keyword evidence="3" id="KW-1185">Reference proteome</keyword>
<comment type="caution">
    <text evidence="2">The sequence shown here is derived from an EMBL/GenBank/DDBJ whole genome shotgun (WGS) entry which is preliminary data.</text>
</comment>